<name>Q9TYK7_CAEEL</name>
<dbReference type="InParanoid" id="Q9TYK7"/>
<dbReference type="Bgee" id="WBGene00021173">
    <property type="expression patterns" value="Expressed in multicellular organism and 1 other cell type or tissue"/>
</dbReference>
<evidence type="ECO:0000313" key="1">
    <source>
        <dbReference type="EMBL" id="CCD71759.1"/>
    </source>
</evidence>
<organism evidence="1">
    <name type="scientific">Caenorhabditis elegans</name>
    <dbReference type="NCBI Taxonomy" id="6239"/>
    <lineage>
        <taxon>Eukaryota</taxon>
        <taxon>Metazoa</taxon>
        <taxon>Ecdysozoa</taxon>
        <taxon>Nematoda</taxon>
        <taxon>Chromadorea</taxon>
        <taxon>Rhabditida</taxon>
        <taxon>Rhabditina</taxon>
        <taxon>Rhabditomorpha</taxon>
        <taxon>Rhabditoidea</taxon>
        <taxon>Rhabditidae</taxon>
        <taxon>Peloderinae</taxon>
        <taxon>Caenorhabditis</taxon>
    </lineage>
</organism>
<gene>
    <name evidence="1" type="ORF">CELE_Y8A9A.4</name>
    <name evidence="1" type="ORF">Y8A9A.4</name>
</gene>
<dbReference type="PIR" id="T33919">
    <property type="entry name" value="T33919"/>
</dbReference>
<dbReference type="UCSC" id="Y8A9A.4">
    <property type="organism name" value="c. elegans"/>
</dbReference>
<dbReference type="SMR" id="Q9TYK7"/>
<dbReference type="HOGENOM" id="CLU_2212314_0_0_1"/>
<dbReference type="AlphaFoldDB" id="Q9TYK7"/>
<dbReference type="EMBL" id="BX284602">
    <property type="protein sequence ID" value="CCD71759.1"/>
    <property type="molecule type" value="Genomic_DNA"/>
</dbReference>
<protein>
    <submittedName>
        <fullName evidence="1">Uncharacterized protein</fullName>
    </submittedName>
</protein>
<proteinExistence type="predicted"/>
<reference evidence="1" key="1">
    <citation type="journal article" date="1998" name="Science, e1252229">
        <title>Genome sequence of the nematode C. elegans: a platform for investigating biology.</title>
        <authorList>
            <consortium name="The C. elegans sequencing consortium"/>
            <person name="Sulson J.E."/>
            <person name="Waterston R."/>
        </authorList>
    </citation>
    <scope>NUCLEOTIDE SEQUENCE</scope>
    <source>
        <strain evidence="1">Bristol N2</strain>
    </source>
</reference>
<sequence length="107" mass="12268">MVTKFLIFVSENQQLTSKFNLVTRQNADLKIGLRGVLFSIQGLREELSVAKQRIEEMKEDSFFESMPKLEREAPAFMDSPAETSSPDVEMEDVVYEEVVKETEVANF</sequence>
<dbReference type="PaxDb" id="6239-Y8A9A.4"/>
<accession>Q9TYK7</accession>
<reference evidence="1" key="2">
    <citation type="submission" date="2003-03" db="EMBL/GenBank/DDBJ databases">
        <authorList>
            <person name="Sulson J.E."/>
            <person name="Waterston R."/>
        </authorList>
    </citation>
    <scope>NUCLEOTIDE SEQUENCE</scope>
    <source>
        <strain evidence="1">Bristol N2</strain>
    </source>
</reference>